<dbReference type="Proteomes" id="UP000775877">
    <property type="component" value="Unassembled WGS sequence"/>
</dbReference>
<accession>A0A955L289</accession>
<feature type="region of interest" description="Disordered" evidence="1">
    <location>
        <begin position="576"/>
        <end position="596"/>
    </location>
</feature>
<name>A0A955L289_9BACT</name>
<feature type="non-terminal residue" evidence="2">
    <location>
        <position position="1"/>
    </location>
</feature>
<sequence>FNEEQILNVLKKYDLDNIHALGSLDLIFRLSDVHITRKVLDAIKEKITNTVIWSGIIETQSNVDPEIFTNDYYMDQLDWDNFDIAKSMKPEVLTEEFLKKYITRIHTMTLADIFNTRIKASNDFIFGLLENPLKNKFVIPYIVSDINIDLFNLLLKSLSKPRVNMILSESSMSDVVFDKVLETNILSIDDLASNPNLTDSQRYKLISKFNTKNTGPQTFYKLNEVLKDKNNLYVGHTYPLYTNKNVAEIVKYWIENWRKGISLTESASTFSNDFTISDIEVRSGQSRVVFNKNSTYTAYSPEDNYSVSYKKESRYGKSGGVKNLKYATRSTIHTNPNEISTLLDERDKNYKSGRDEWLITMNPAAIEKIEVYDREPTREELILNEEFGIPLEQHSINNNQTQLVKRWEGNSEKQFYYQRSNSGNTRGFYDFANKVAYLVDNVADESTTVHESFTHPFLEAAKIENPELYANLLKEAKKNSDVKAFVDDVYSDRPQAERDIEYITHAVDKYLRGELDAIKDKGLIERIKEFFKNMSDALKKILDIKTTVGEIDPNLTLGDLAQYVLYGEGQIDLTQTENQTETKSNTRKSQLGKRIQKGEGVSEQFAERVTDIDVLKQENDVTVAEADAVIEAFGEEAAQDFVLARDQKNGPSDSIRVTIGQRLVKRWADAADRAKTPEERDFFNSKAIEVLDGLMDLANDVGRALQ</sequence>
<evidence type="ECO:0000256" key="1">
    <source>
        <dbReference type="SAM" id="MobiDB-lite"/>
    </source>
</evidence>
<proteinExistence type="predicted"/>
<comment type="caution">
    <text evidence="2">The sequence shown here is derived from an EMBL/GenBank/DDBJ whole genome shotgun (WGS) entry which is preliminary data.</text>
</comment>
<evidence type="ECO:0000313" key="3">
    <source>
        <dbReference type="Proteomes" id="UP000775877"/>
    </source>
</evidence>
<organism evidence="2 3">
    <name type="scientific">Candidatus Dojkabacteria bacterium</name>
    <dbReference type="NCBI Taxonomy" id="2099670"/>
    <lineage>
        <taxon>Bacteria</taxon>
        <taxon>Candidatus Dojkabacteria</taxon>
    </lineage>
</organism>
<evidence type="ECO:0000313" key="2">
    <source>
        <dbReference type="EMBL" id="MCA9381574.1"/>
    </source>
</evidence>
<feature type="non-terminal residue" evidence="2">
    <location>
        <position position="706"/>
    </location>
</feature>
<reference evidence="2" key="1">
    <citation type="submission" date="2020-04" db="EMBL/GenBank/DDBJ databases">
        <authorList>
            <person name="Zhang T."/>
        </authorList>
    </citation>
    <scope>NUCLEOTIDE SEQUENCE</scope>
    <source>
        <strain evidence="2">HKST-UBA13</strain>
    </source>
</reference>
<reference evidence="2" key="2">
    <citation type="journal article" date="2021" name="Microbiome">
        <title>Successional dynamics and alternative stable states in a saline activated sludge microbial community over 9 years.</title>
        <authorList>
            <person name="Wang Y."/>
            <person name="Ye J."/>
            <person name="Ju F."/>
            <person name="Liu L."/>
            <person name="Boyd J.A."/>
            <person name="Deng Y."/>
            <person name="Parks D.H."/>
            <person name="Jiang X."/>
            <person name="Yin X."/>
            <person name="Woodcroft B.J."/>
            <person name="Tyson G.W."/>
            <person name="Hugenholtz P."/>
            <person name="Polz M.F."/>
            <person name="Zhang T."/>
        </authorList>
    </citation>
    <scope>NUCLEOTIDE SEQUENCE</scope>
    <source>
        <strain evidence="2">HKST-UBA13</strain>
    </source>
</reference>
<dbReference type="EMBL" id="JAGQLJ010000135">
    <property type="protein sequence ID" value="MCA9381574.1"/>
    <property type="molecule type" value="Genomic_DNA"/>
</dbReference>
<feature type="compositionally biased region" description="Polar residues" evidence="1">
    <location>
        <begin position="576"/>
        <end position="589"/>
    </location>
</feature>
<protein>
    <submittedName>
        <fullName evidence="2">Uncharacterized protein</fullName>
    </submittedName>
</protein>
<dbReference type="AlphaFoldDB" id="A0A955L289"/>
<gene>
    <name evidence="2" type="ORF">KC678_04880</name>
</gene>